<dbReference type="Proteomes" id="UP001152798">
    <property type="component" value="Chromosome 6"/>
</dbReference>
<sequence>MHRVNSESGLVMIDPRLSAIFTIPRILGTFPMDEKFLLSKKWLPYSLIILSINFSDLIQILAIQVGNINVYSENAINIFENLISLSDSVHNTYDPYVLISVVSISIRLVLYFYALLLPMFPGLLWKNIVLIVYIAASVASVAAIAHSSCSFLQQNIQYVLRWVS</sequence>
<name>A0A9P0HN89_NEZVI</name>
<keyword evidence="1" id="KW-1133">Transmembrane helix</keyword>
<organism evidence="2 3">
    <name type="scientific">Nezara viridula</name>
    <name type="common">Southern green stink bug</name>
    <name type="synonym">Cimex viridulus</name>
    <dbReference type="NCBI Taxonomy" id="85310"/>
    <lineage>
        <taxon>Eukaryota</taxon>
        <taxon>Metazoa</taxon>
        <taxon>Ecdysozoa</taxon>
        <taxon>Arthropoda</taxon>
        <taxon>Hexapoda</taxon>
        <taxon>Insecta</taxon>
        <taxon>Pterygota</taxon>
        <taxon>Neoptera</taxon>
        <taxon>Paraneoptera</taxon>
        <taxon>Hemiptera</taxon>
        <taxon>Heteroptera</taxon>
        <taxon>Panheteroptera</taxon>
        <taxon>Pentatomomorpha</taxon>
        <taxon>Pentatomoidea</taxon>
        <taxon>Pentatomidae</taxon>
        <taxon>Pentatominae</taxon>
        <taxon>Nezara</taxon>
    </lineage>
</organism>
<proteinExistence type="predicted"/>
<feature type="transmembrane region" description="Helical" evidence="1">
    <location>
        <begin position="128"/>
        <end position="146"/>
    </location>
</feature>
<reference evidence="2" key="1">
    <citation type="submission" date="2022-01" db="EMBL/GenBank/DDBJ databases">
        <authorList>
            <person name="King R."/>
        </authorList>
    </citation>
    <scope>NUCLEOTIDE SEQUENCE</scope>
</reference>
<accession>A0A9P0HN89</accession>
<protein>
    <submittedName>
        <fullName evidence="2">Uncharacterized protein</fullName>
    </submittedName>
</protein>
<evidence type="ECO:0000256" key="1">
    <source>
        <dbReference type="SAM" id="Phobius"/>
    </source>
</evidence>
<dbReference type="OrthoDB" id="10616842at2759"/>
<keyword evidence="3" id="KW-1185">Reference proteome</keyword>
<keyword evidence="1" id="KW-0472">Membrane</keyword>
<feature type="transmembrane region" description="Helical" evidence="1">
    <location>
        <begin position="96"/>
        <end position="116"/>
    </location>
</feature>
<keyword evidence="1" id="KW-0812">Transmembrane</keyword>
<dbReference type="EMBL" id="OV725082">
    <property type="protein sequence ID" value="CAH1404511.1"/>
    <property type="molecule type" value="Genomic_DNA"/>
</dbReference>
<dbReference type="AlphaFoldDB" id="A0A9P0HN89"/>
<feature type="transmembrane region" description="Helical" evidence="1">
    <location>
        <begin position="42"/>
        <end position="63"/>
    </location>
</feature>
<evidence type="ECO:0000313" key="2">
    <source>
        <dbReference type="EMBL" id="CAH1404511.1"/>
    </source>
</evidence>
<evidence type="ECO:0000313" key="3">
    <source>
        <dbReference type="Proteomes" id="UP001152798"/>
    </source>
</evidence>
<gene>
    <name evidence="2" type="ORF">NEZAVI_LOCUS12911</name>
</gene>